<proteinExistence type="predicted"/>
<evidence type="ECO:0000313" key="2">
    <source>
        <dbReference type="Proteomes" id="UP000266673"/>
    </source>
</evidence>
<sequence length="70" mass="8463">MVRNLQEYRNRKNISYDIQTLNNKNQLKQKLCEFFADMKRQDGKLYKPELIVSAYISLRVTCLTFMQLRT</sequence>
<reference evidence="1 2" key="1">
    <citation type="submission" date="2018-06" db="EMBL/GenBank/DDBJ databases">
        <title>Comparative genomics reveals the genomic features of Rhizophagus irregularis, R. cerebriforme, R. diaphanum and Gigaspora rosea, and their symbiotic lifestyle signature.</title>
        <authorList>
            <person name="Morin E."/>
            <person name="San Clemente H."/>
            <person name="Chen E.C.H."/>
            <person name="De La Providencia I."/>
            <person name="Hainaut M."/>
            <person name="Kuo A."/>
            <person name="Kohler A."/>
            <person name="Murat C."/>
            <person name="Tang N."/>
            <person name="Roy S."/>
            <person name="Loubradou J."/>
            <person name="Henrissat B."/>
            <person name="Grigoriev I.V."/>
            <person name="Corradi N."/>
            <person name="Roux C."/>
            <person name="Martin F.M."/>
        </authorList>
    </citation>
    <scope>NUCLEOTIDE SEQUENCE [LARGE SCALE GENOMIC DNA]</scope>
    <source>
        <strain evidence="1 2">DAOM 194757</strain>
    </source>
</reference>
<dbReference type="Proteomes" id="UP000266673">
    <property type="component" value="Unassembled WGS sequence"/>
</dbReference>
<name>A0A397UY96_9GLOM</name>
<dbReference type="OrthoDB" id="2433247at2759"/>
<comment type="caution">
    <text evidence="1">The sequence shown here is derived from an EMBL/GenBank/DDBJ whole genome shotgun (WGS) entry which is preliminary data.</text>
</comment>
<dbReference type="EMBL" id="QKWP01000770">
    <property type="protein sequence ID" value="RIB15125.1"/>
    <property type="molecule type" value="Genomic_DNA"/>
</dbReference>
<keyword evidence="2" id="KW-1185">Reference proteome</keyword>
<evidence type="ECO:0000313" key="1">
    <source>
        <dbReference type="EMBL" id="RIB15125.1"/>
    </source>
</evidence>
<protein>
    <submittedName>
        <fullName evidence="1">Uncharacterized protein</fullName>
    </submittedName>
</protein>
<organism evidence="1 2">
    <name type="scientific">Gigaspora rosea</name>
    <dbReference type="NCBI Taxonomy" id="44941"/>
    <lineage>
        <taxon>Eukaryota</taxon>
        <taxon>Fungi</taxon>
        <taxon>Fungi incertae sedis</taxon>
        <taxon>Mucoromycota</taxon>
        <taxon>Glomeromycotina</taxon>
        <taxon>Glomeromycetes</taxon>
        <taxon>Diversisporales</taxon>
        <taxon>Gigasporaceae</taxon>
        <taxon>Gigaspora</taxon>
    </lineage>
</organism>
<gene>
    <name evidence="1" type="ORF">C2G38_2094032</name>
</gene>
<accession>A0A397UY96</accession>
<dbReference type="AlphaFoldDB" id="A0A397UY96"/>